<dbReference type="GO" id="GO:0030427">
    <property type="term" value="C:site of polarized growth"/>
    <property type="evidence" value="ECO:0007669"/>
    <property type="project" value="TreeGrafter"/>
</dbReference>
<dbReference type="GO" id="GO:0005576">
    <property type="term" value="C:extracellular region"/>
    <property type="evidence" value="ECO:0007669"/>
    <property type="project" value="TreeGrafter"/>
</dbReference>
<keyword evidence="2" id="KW-0472">Membrane</keyword>
<dbReference type="GO" id="GO:0005886">
    <property type="term" value="C:plasma membrane"/>
    <property type="evidence" value="ECO:0007669"/>
    <property type="project" value="InterPro"/>
</dbReference>
<feature type="transmembrane region" description="Helical" evidence="2">
    <location>
        <begin position="676"/>
        <end position="697"/>
    </location>
</feature>
<dbReference type="PANTHER" id="PTHR35778">
    <property type="entry name" value="SIGNALING MUCIN HKR1-RELATED"/>
    <property type="match status" value="1"/>
</dbReference>
<feature type="chain" id="PRO_5019047834" evidence="3">
    <location>
        <begin position="26"/>
        <end position="781"/>
    </location>
</feature>
<feature type="region of interest" description="Disordered" evidence="1">
    <location>
        <begin position="53"/>
        <end position="104"/>
    </location>
</feature>
<feature type="region of interest" description="Disordered" evidence="1">
    <location>
        <begin position="705"/>
        <end position="781"/>
    </location>
</feature>
<dbReference type="GO" id="GO:0006972">
    <property type="term" value="P:hyperosmotic response"/>
    <property type="evidence" value="ECO:0007669"/>
    <property type="project" value="TreeGrafter"/>
</dbReference>
<dbReference type="OrthoDB" id="3366093at2759"/>
<gene>
    <name evidence="4" type="ORF">OnM2_055018</name>
</gene>
<accession>A0A420HRD8</accession>
<dbReference type="InterPro" id="IPR039295">
    <property type="entry name" value="MSB2"/>
</dbReference>
<keyword evidence="2" id="KW-0812">Transmembrane</keyword>
<feature type="compositionally biased region" description="Polar residues" evidence="1">
    <location>
        <begin position="640"/>
        <end position="653"/>
    </location>
</feature>
<proteinExistence type="predicted"/>
<feature type="region of interest" description="Disordered" evidence="1">
    <location>
        <begin position="636"/>
        <end position="672"/>
    </location>
</feature>
<evidence type="ECO:0000313" key="5">
    <source>
        <dbReference type="Proteomes" id="UP000286134"/>
    </source>
</evidence>
<evidence type="ECO:0000256" key="2">
    <source>
        <dbReference type="SAM" id="Phobius"/>
    </source>
</evidence>
<feature type="compositionally biased region" description="Polar residues" evidence="1">
    <location>
        <begin position="759"/>
        <end position="768"/>
    </location>
</feature>
<dbReference type="GO" id="GO:0030010">
    <property type="term" value="P:establishment of cell polarity"/>
    <property type="evidence" value="ECO:0007669"/>
    <property type="project" value="TreeGrafter"/>
</dbReference>
<organism evidence="4 5">
    <name type="scientific">Erysiphe neolycopersici</name>
    <dbReference type="NCBI Taxonomy" id="212602"/>
    <lineage>
        <taxon>Eukaryota</taxon>
        <taxon>Fungi</taxon>
        <taxon>Dikarya</taxon>
        <taxon>Ascomycota</taxon>
        <taxon>Pezizomycotina</taxon>
        <taxon>Leotiomycetes</taxon>
        <taxon>Erysiphales</taxon>
        <taxon>Erysiphaceae</taxon>
        <taxon>Erysiphe</taxon>
    </lineage>
</organism>
<dbReference type="GO" id="GO:0005034">
    <property type="term" value="F:osmosensor activity"/>
    <property type="evidence" value="ECO:0007669"/>
    <property type="project" value="InterPro"/>
</dbReference>
<dbReference type="EMBL" id="MCFK01005541">
    <property type="protein sequence ID" value="RKF59988.1"/>
    <property type="molecule type" value="Genomic_DNA"/>
</dbReference>
<dbReference type="GO" id="GO:0009986">
    <property type="term" value="C:cell surface"/>
    <property type="evidence" value="ECO:0007669"/>
    <property type="project" value="TreeGrafter"/>
</dbReference>
<dbReference type="STRING" id="212602.A0A420HRD8"/>
<feature type="compositionally biased region" description="Polar residues" evidence="1">
    <location>
        <begin position="118"/>
        <end position="145"/>
    </location>
</feature>
<feature type="region of interest" description="Disordered" evidence="1">
    <location>
        <begin position="116"/>
        <end position="145"/>
    </location>
</feature>
<keyword evidence="5" id="KW-1185">Reference proteome</keyword>
<dbReference type="GO" id="GO:0001402">
    <property type="term" value="P:signal transduction involved in filamentous growth"/>
    <property type="evidence" value="ECO:0007669"/>
    <property type="project" value="TreeGrafter"/>
</dbReference>
<comment type="caution">
    <text evidence="4">The sequence shown here is derived from an EMBL/GenBank/DDBJ whole genome shotgun (WGS) entry which is preliminary data.</text>
</comment>
<name>A0A420HRD8_9PEZI</name>
<dbReference type="AlphaFoldDB" id="A0A420HRD8"/>
<sequence length="781" mass="82192">MSIRMHSIFILVCCLALFYSNPSKAENQWPSILFSEPHDLATYDVKSEPSFDIKSQVEDETQSLPESPPSLTPTQEEETTLQSLVATPAENTSTSSSEEEELDQKNTWAIWDKDIEQPSGSNLANTNSTMPFTLTKSTNPQEPTSTPINQVLSASFESMPHSDANTLTNLNPTSLGDLAAPSSVKSSNAMIPTASQDLVKSTSEPNASSALPSANVSLPVVQSIVPTSSVTQIFSSARGDDLSSSSVAMSTGSDVIASSTQQLSGTTASSVPYPSLDSRPSNLTLPTTSLNSIPIVETSSLFDSKPKATYSDSSSIILSTASFSYSASSSLNATQTIISTTNTATLTSIGLQPLPTNGSTSIQTSTTVISSTAIYPSSTSSTLAPVTGNGTATSVPIYSTITIPLLTTTLPQQTSTSLSHNITYTPISLSNFTSSYYNSPTSTLISIKTTLSTVPSIIKPTATNTASTFIPSSIIAQTSSSRSSGQSSQTQATGIPSALPKIVQNPLSSSTPSQPVDTSEVQIGFQWALNYPFVVSHPLSTTQIFTYLPIGIADGLGLKPDQIVVKNLLPLDTTAELQFITTVARVFIPSSMVDTLRIELGIAASPIYQNPDESVNTLMNYINPAIPYFPGAVLDPGATPTGSDTKNTQSTTPADAGVFNSPPQQPQSPSAKGTTAGIAIAACGGAAAYGAAMFLLARRYKYRQQRQKRPKSIDYSSEPGEEFSRPTNFGNFGDAGALMSGGRNSPTPHDRHSRGSGRTGNTTRNAQISAPMMAENSLGWN</sequence>
<keyword evidence="2" id="KW-1133">Transmembrane helix</keyword>
<dbReference type="PANTHER" id="PTHR35778:SF1">
    <property type="entry name" value="SIGNALING MUCIN HKR1-RELATED"/>
    <property type="match status" value="1"/>
</dbReference>
<evidence type="ECO:0000256" key="3">
    <source>
        <dbReference type="SAM" id="SignalP"/>
    </source>
</evidence>
<dbReference type="GO" id="GO:0007232">
    <property type="term" value="P:osmosensory signaling pathway via Sho1 osmosensor"/>
    <property type="evidence" value="ECO:0007669"/>
    <property type="project" value="InterPro"/>
</dbReference>
<evidence type="ECO:0000256" key="1">
    <source>
        <dbReference type="SAM" id="MobiDB-lite"/>
    </source>
</evidence>
<keyword evidence="3" id="KW-0732">Signal</keyword>
<reference evidence="4 5" key="1">
    <citation type="journal article" date="2018" name="BMC Genomics">
        <title>Comparative genome analyses reveal sequence features reflecting distinct modes of host-adaptation between dicot and monocot powdery mildew.</title>
        <authorList>
            <person name="Wu Y."/>
            <person name="Ma X."/>
            <person name="Pan Z."/>
            <person name="Kale S.D."/>
            <person name="Song Y."/>
            <person name="King H."/>
            <person name="Zhang Q."/>
            <person name="Presley C."/>
            <person name="Deng X."/>
            <person name="Wei C.I."/>
            <person name="Xiao S."/>
        </authorList>
    </citation>
    <scope>NUCLEOTIDE SEQUENCE [LARGE SCALE GENOMIC DNA]</scope>
    <source>
        <strain evidence="4">UMSG2</strain>
    </source>
</reference>
<protein>
    <submittedName>
        <fullName evidence="4">Putative basic proline-rich protein</fullName>
    </submittedName>
</protein>
<dbReference type="GO" id="GO:0031505">
    <property type="term" value="P:fungal-type cell wall organization"/>
    <property type="evidence" value="ECO:0007669"/>
    <property type="project" value="TreeGrafter"/>
</dbReference>
<feature type="signal peptide" evidence="3">
    <location>
        <begin position="1"/>
        <end position="25"/>
    </location>
</feature>
<evidence type="ECO:0000313" key="4">
    <source>
        <dbReference type="EMBL" id="RKF59988.1"/>
    </source>
</evidence>
<dbReference type="Proteomes" id="UP000286134">
    <property type="component" value="Unassembled WGS sequence"/>
</dbReference>
<feature type="region of interest" description="Disordered" evidence="1">
    <location>
        <begin position="258"/>
        <end position="283"/>
    </location>
</feature>